<evidence type="ECO:0000256" key="1">
    <source>
        <dbReference type="ARBA" id="ARBA00008056"/>
    </source>
</evidence>
<dbReference type="HOGENOM" id="CLU_963226_0_0_1"/>
<dbReference type="InterPro" id="IPR044861">
    <property type="entry name" value="IPNS-like_FE2OG_OXY"/>
</dbReference>
<dbReference type="Pfam" id="PF03171">
    <property type="entry name" value="2OG-FeII_Oxy"/>
    <property type="match status" value="1"/>
</dbReference>
<dbReference type="OrthoDB" id="288590at2759"/>
<dbReference type="InterPro" id="IPR005123">
    <property type="entry name" value="Oxoglu/Fe-dep_dioxygenase_dom"/>
</dbReference>
<sequence length="289" mass="33466">MDTFDFEELRTRREKSQITNMYFEILACKNQQLQRHYTGAELSLNLAERQKHAFNMVQIHYLTEVTVPSARKRVVESYDIGPNNDDLYPNIWPPENTLPGFQAFMENFFDIMNIFKDALLGLLEDHYEVSKGRFSALHNMAQNELRLLHYPDIKTELLKDTKKAVRFGQHTDFGTITILFQAPAGGLYFRSMNGNWNEILSSKTDAIITFGDTFERWTNGRVHAGVHCVQAPSQAQDQTGERYAIAYFGKANRNQSVGVLPEFANKLESPKYEDMTAEEYNQYRMLSLY</sequence>
<evidence type="ECO:0000259" key="3">
    <source>
        <dbReference type="PROSITE" id="PS51471"/>
    </source>
</evidence>
<accession>A0A0D2BF95</accession>
<evidence type="ECO:0000313" key="4">
    <source>
        <dbReference type="EMBL" id="KIW36177.1"/>
    </source>
</evidence>
<keyword evidence="2" id="KW-0560">Oxidoreductase</keyword>
<dbReference type="AlphaFoldDB" id="A0A0D2BF95"/>
<dbReference type="InterPro" id="IPR050231">
    <property type="entry name" value="Iron_ascorbate_oxido_reductase"/>
</dbReference>
<dbReference type="InterPro" id="IPR027443">
    <property type="entry name" value="IPNS-like_sf"/>
</dbReference>
<dbReference type="PROSITE" id="PS51471">
    <property type="entry name" value="FE2OG_OXY"/>
    <property type="match status" value="1"/>
</dbReference>
<name>A0A0D2BF95_9EURO</name>
<proteinExistence type="inferred from homology"/>
<dbReference type="STRING" id="215243.A0A0D2BF95"/>
<dbReference type="VEuPathDB" id="FungiDB:PV06_11541"/>
<gene>
    <name evidence="4" type="ORF">PV06_11541</name>
</gene>
<feature type="domain" description="Fe2OG dioxygenase" evidence="3">
    <location>
        <begin position="137"/>
        <end position="251"/>
    </location>
</feature>
<dbReference type="Proteomes" id="UP000053342">
    <property type="component" value="Unassembled WGS sequence"/>
</dbReference>
<dbReference type="RefSeq" id="XP_016256393.1">
    <property type="nucleotide sequence ID" value="XM_016413233.1"/>
</dbReference>
<protein>
    <recommendedName>
        <fullName evidence="3">Fe2OG dioxygenase domain-containing protein</fullName>
    </recommendedName>
</protein>
<reference evidence="4 5" key="1">
    <citation type="submission" date="2015-01" db="EMBL/GenBank/DDBJ databases">
        <title>The Genome Sequence of Exophiala oligosperma CBS72588.</title>
        <authorList>
            <consortium name="The Broad Institute Genomics Platform"/>
            <person name="Cuomo C."/>
            <person name="de Hoog S."/>
            <person name="Gorbushina A."/>
            <person name="Stielow B."/>
            <person name="Teixiera M."/>
            <person name="Abouelleil A."/>
            <person name="Chapman S.B."/>
            <person name="Priest M."/>
            <person name="Young S.K."/>
            <person name="Wortman J."/>
            <person name="Nusbaum C."/>
            <person name="Birren B."/>
        </authorList>
    </citation>
    <scope>NUCLEOTIDE SEQUENCE [LARGE SCALE GENOMIC DNA]</scope>
    <source>
        <strain evidence="4 5">CBS 72588</strain>
    </source>
</reference>
<dbReference type="Gene3D" id="2.60.120.330">
    <property type="entry name" value="B-lactam Antibiotic, Isopenicillin N Synthase, Chain"/>
    <property type="match status" value="1"/>
</dbReference>
<dbReference type="EMBL" id="KN847370">
    <property type="protein sequence ID" value="KIW36177.1"/>
    <property type="molecule type" value="Genomic_DNA"/>
</dbReference>
<dbReference type="PANTHER" id="PTHR47990">
    <property type="entry name" value="2-OXOGLUTARATE (2OG) AND FE(II)-DEPENDENT OXYGENASE SUPERFAMILY PROTEIN-RELATED"/>
    <property type="match status" value="1"/>
</dbReference>
<dbReference type="GO" id="GO:0016491">
    <property type="term" value="F:oxidoreductase activity"/>
    <property type="evidence" value="ECO:0007669"/>
    <property type="project" value="UniProtKB-KW"/>
</dbReference>
<keyword evidence="2" id="KW-0408">Iron</keyword>
<dbReference type="GeneID" id="27363615"/>
<organism evidence="4 5">
    <name type="scientific">Exophiala oligosperma</name>
    <dbReference type="NCBI Taxonomy" id="215243"/>
    <lineage>
        <taxon>Eukaryota</taxon>
        <taxon>Fungi</taxon>
        <taxon>Dikarya</taxon>
        <taxon>Ascomycota</taxon>
        <taxon>Pezizomycotina</taxon>
        <taxon>Eurotiomycetes</taxon>
        <taxon>Chaetothyriomycetidae</taxon>
        <taxon>Chaetothyriales</taxon>
        <taxon>Herpotrichiellaceae</taxon>
        <taxon>Exophiala</taxon>
    </lineage>
</organism>
<evidence type="ECO:0000313" key="5">
    <source>
        <dbReference type="Proteomes" id="UP000053342"/>
    </source>
</evidence>
<dbReference type="SUPFAM" id="SSF51197">
    <property type="entry name" value="Clavaminate synthase-like"/>
    <property type="match status" value="1"/>
</dbReference>
<keyword evidence="5" id="KW-1185">Reference proteome</keyword>
<keyword evidence="2" id="KW-0479">Metal-binding</keyword>
<comment type="similarity">
    <text evidence="1 2">Belongs to the iron/ascorbate-dependent oxidoreductase family.</text>
</comment>
<dbReference type="GO" id="GO:0046872">
    <property type="term" value="F:metal ion binding"/>
    <property type="evidence" value="ECO:0007669"/>
    <property type="project" value="UniProtKB-KW"/>
</dbReference>
<evidence type="ECO:0000256" key="2">
    <source>
        <dbReference type="RuleBase" id="RU003682"/>
    </source>
</evidence>